<evidence type="ECO:0000256" key="5">
    <source>
        <dbReference type="ARBA" id="ARBA00022475"/>
    </source>
</evidence>
<evidence type="ECO:0000256" key="7">
    <source>
        <dbReference type="ARBA" id="ARBA00022692"/>
    </source>
</evidence>
<evidence type="ECO:0000256" key="3">
    <source>
        <dbReference type="ARBA" id="ARBA00008281"/>
    </source>
</evidence>
<comment type="function">
    <text evidence="1 11">Controls the rotational direction of flagella during chemotaxis.</text>
</comment>
<dbReference type="GO" id="GO:0009425">
    <property type="term" value="C:bacterial-type flagellum basal body"/>
    <property type="evidence" value="ECO:0007669"/>
    <property type="project" value="InterPro"/>
</dbReference>
<dbReference type="GO" id="GO:0005886">
    <property type="term" value="C:plasma membrane"/>
    <property type="evidence" value="ECO:0007669"/>
    <property type="project" value="UniProtKB-SubCell"/>
</dbReference>
<gene>
    <name evidence="12" type="primary">fliL</name>
    <name evidence="12" type="ORF">NCTC9117_02667</name>
</gene>
<sequence length="186" mass="20614">MTDYAISKKSKRSLWIPILVFITLAACASAGYSYWHSHQVAADDKAQQRVVPSPVFYALDTFTVNLGDADRVLYIGITLRLKDEATRSRLSEYLPEVRSRLLLLFSRQDAAVLATEEGKKNLIAEIKTTLSTPLVAGQPKQDVTDVLYTAFISAITTWGDSILSQAEIDALLNGDSEVQRRTDSQC</sequence>
<dbReference type="AlphaFoldDB" id="A0A376Y709"/>
<keyword evidence="12" id="KW-0282">Flagellum</keyword>
<dbReference type="PANTHER" id="PTHR35091">
    <property type="entry name" value="FLAGELLAR PROTEIN FLIL"/>
    <property type="match status" value="1"/>
</dbReference>
<keyword evidence="12" id="KW-0966">Cell projection</keyword>
<protein>
    <recommendedName>
        <fullName evidence="4 11">Flagellar protein FliL</fullName>
    </recommendedName>
</protein>
<dbReference type="InterPro" id="IPR005503">
    <property type="entry name" value="FliL"/>
</dbReference>
<evidence type="ECO:0000256" key="8">
    <source>
        <dbReference type="ARBA" id="ARBA00022779"/>
    </source>
</evidence>
<dbReference type="NCBIfam" id="NF005435">
    <property type="entry name" value="PRK07021.1"/>
    <property type="match status" value="1"/>
</dbReference>
<evidence type="ECO:0000256" key="1">
    <source>
        <dbReference type="ARBA" id="ARBA00002254"/>
    </source>
</evidence>
<reference evidence="12 13" key="1">
    <citation type="submission" date="2018-06" db="EMBL/GenBank/DDBJ databases">
        <authorList>
            <consortium name="Pathogen Informatics"/>
            <person name="Doyle S."/>
        </authorList>
    </citation>
    <scope>NUCLEOTIDE SEQUENCE [LARGE SCALE GENOMIC DNA]</scope>
    <source>
        <strain evidence="12 13">NCTC9117</strain>
    </source>
</reference>
<evidence type="ECO:0000256" key="11">
    <source>
        <dbReference type="RuleBase" id="RU364125"/>
    </source>
</evidence>
<dbReference type="EMBL" id="UGDC01000003">
    <property type="protein sequence ID" value="STJ80060.1"/>
    <property type="molecule type" value="Genomic_DNA"/>
</dbReference>
<dbReference type="GO" id="GO:0006935">
    <property type="term" value="P:chemotaxis"/>
    <property type="evidence" value="ECO:0007669"/>
    <property type="project" value="UniProtKB-KW"/>
</dbReference>
<comment type="similarity">
    <text evidence="3 11">Belongs to the FliL family.</text>
</comment>
<name>A0A376Y709_ECOLX</name>
<evidence type="ECO:0000256" key="9">
    <source>
        <dbReference type="ARBA" id="ARBA00022989"/>
    </source>
</evidence>
<evidence type="ECO:0000256" key="4">
    <source>
        <dbReference type="ARBA" id="ARBA00021812"/>
    </source>
</evidence>
<keyword evidence="8 11" id="KW-0283">Flagellar rotation</keyword>
<feature type="transmembrane region" description="Helical" evidence="11">
    <location>
        <begin position="14"/>
        <end position="35"/>
    </location>
</feature>
<dbReference type="Proteomes" id="UP000254785">
    <property type="component" value="Unassembled WGS sequence"/>
</dbReference>
<keyword evidence="10 11" id="KW-0472">Membrane</keyword>
<evidence type="ECO:0000313" key="12">
    <source>
        <dbReference type="EMBL" id="STJ80060.1"/>
    </source>
</evidence>
<dbReference type="GO" id="GO:0071978">
    <property type="term" value="P:bacterial-type flagellum-dependent swarming motility"/>
    <property type="evidence" value="ECO:0007669"/>
    <property type="project" value="TreeGrafter"/>
</dbReference>
<dbReference type="PANTHER" id="PTHR35091:SF2">
    <property type="entry name" value="FLAGELLAR PROTEIN FLIL"/>
    <property type="match status" value="1"/>
</dbReference>
<accession>A0A376Y709</accession>
<keyword evidence="6 11" id="KW-0145">Chemotaxis</keyword>
<evidence type="ECO:0000256" key="10">
    <source>
        <dbReference type="ARBA" id="ARBA00023136"/>
    </source>
</evidence>
<keyword evidence="9 11" id="KW-1133">Transmembrane helix</keyword>
<comment type="subcellular location">
    <subcellularLocation>
        <location evidence="11">Cell inner membrane</location>
    </subcellularLocation>
    <subcellularLocation>
        <location evidence="2">Cell membrane</location>
        <topology evidence="2">Single-pass membrane protein</topology>
    </subcellularLocation>
</comment>
<proteinExistence type="inferred from homology"/>
<dbReference type="Pfam" id="PF03748">
    <property type="entry name" value="FliL"/>
    <property type="match status" value="1"/>
</dbReference>
<keyword evidence="11" id="KW-0997">Cell inner membrane</keyword>
<evidence type="ECO:0000256" key="2">
    <source>
        <dbReference type="ARBA" id="ARBA00004162"/>
    </source>
</evidence>
<organism evidence="12 13">
    <name type="scientific">Escherichia coli</name>
    <dbReference type="NCBI Taxonomy" id="562"/>
    <lineage>
        <taxon>Bacteria</taxon>
        <taxon>Pseudomonadati</taxon>
        <taxon>Pseudomonadota</taxon>
        <taxon>Gammaproteobacteria</taxon>
        <taxon>Enterobacterales</taxon>
        <taxon>Enterobacteriaceae</taxon>
        <taxon>Escherichia</taxon>
    </lineage>
</organism>
<evidence type="ECO:0000256" key="6">
    <source>
        <dbReference type="ARBA" id="ARBA00022500"/>
    </source>
</evidence>
<keyword evidence="5" id="KW-1003">Cell membrane</keyword>
<evidence type="ECO:0000313" key="13">
    <source>
        <dbReference type="Proteomes" id="UP000254785"/>
    </source>
</evidence>
<keyword evidence="12" id="KW-0969">Cilium</keyword>
<keyword evidence="7 11" id="KW-0812">Transmembrane</keyword>